<dbReference type="Gene3D" id="1.10.10.10">
    <property type="entry name" value="Winged helix-like DNA-binding domain superfamily/Winged helix DNA-binding domain"/>
    <property type="match status" value="1"/>
</dbReference>
<name>A0A7J5U2K8_9BACT</name>
<gene>
    <name evidence="2" type="ORF">F5984_07400</name>
</gene>
<reference evidence="2 3" key="1">
    <citation type="submission" date="2019-10" db="EMBL/GenBank/DDBJ databases">
        <title>Rudanella paleaurantiibacter sp. nov., isolated from sludge.</title>
        <authorList>
            <person name="Xu S.Q."/>
        </authorList>
    </citation>
    <scope>NUCLEOTIDE SEQUENCE [LARGE SCALE GENOMIC DNA]</scope>
    <source>
        <strain evidence="2 3">HX-22-17</strain>
    </source>
</reference>
<dbReference type="GO" id="GO:0003677">
    <property type="term" value="F:DNA binding"/>
    <property type="evidence" value="ECO:0007669"/>
    <property type="project" value="UniProtKB-KW"/>
</dbReference>
<dbReference type="RefSeq" id="WP_152123608.1">
    <property type="nucleotide sequence ID" value="NZ_WELI01000002.1"/>
</dbReference>
<dbReference type="Proteomes" id="UP000488299">
    <property type="component" value="Unassembled WGS sequence"/>
</dbReference>
<dbReference type="AlphaFoldDB" id="A0A7J5U2K8"/>
<dbReference type="SUPFAM" id="SSF46785">
    <property type="entry name" value="Winged helix' DNA-binding domain"/>
    <property type="match status" value="1"/>
</dbReference>
<proteinExistence type="predicted"/>
<keyword evidence="1" id="KW-0238">DNA-binding</keyword>
<dbReference type="NCBIfam" id="TIGR00738">
    <property type="entry name" value="rrf2_super"/>
    <property type="match status" value="1"/>
</dbReference>
<dbReference type="PANTHER" id="PTHR33221:SF5">
    <property type="entry name" value="HTH-TYPE TRANSCRIPTIONAL REGULATOR ISCR"/>
    <property type="match status" value="1"/>
</dbReference>
<dbReference type="InterPro" id="IPR036388">
    <property type="entry name" value="WH-like_DNA-bd_sf"/>
</dbReference>
<dbReference type="InterPro" id="IPR036390">
    <property type="entry name" value="WH_DNA-bd_sf"/>
</dbReference>
<evidence type="ECO:0000256" key="1">
    <source>
        <dbReference type="ARBA" id="ARBA00023125"/>
    </source>
</evidence>
<dbReference type="GO" id="GO:0005829">
    <property type="term" value="C:cytosol"/>
    <property type="evidence" value="ECO:0007669"/>
    <property type="project" value="TreeGrafter"/>
</dbReference>
<organism evidence="2 3">
    <name type="scientific">Rudanella paleaurantiibacter</name>
    <dbReference type="NCBI Taxonomy" id="2614655"/>
    <lineage>
        <taxon>Bacteria</taxon>
        <taxon>Pseudomonadati</taxon>
        <taxon>Bacteroidota</taxon>
        <taxon>Cytophagia</taxon>
        <taxon>Cytophagales</taxon>
        <taxon>Cytophagaceae</taxon>
        <taxon>Rudanella</taxon>
    </lineage>
</organism>
<protein>
    <submittedName>
        <fullName evidence="2">Rrf2 family transcriptional regulator</fullName>
    </submittedName>
</protein>
<dbReference type="PROSITE" id="PS51197">
    <property type="entry name" value="HTH_RRF2_2"/>
    <property type="match status" value="1"/>
</dbReference>
<dbReference type="InterPro" id="IPR030489">
    <property type="entry name" value="TR_Rrf2-type_CS"/>
</dbReference>
<keyword evidence="3" id="KW-1185">Reference proteome</keyword>
<dbReference type="InterPro" id="IPR000944">
    <property type="entry name" value="Tscrpt_reg_Rrf2"/>
</dbReference>
<evidence type="ECO:0000313" key="3">
    <source>
        <dbReference type="Proteomes" id="UP000488299"/>
    </source>
</evidence>
<dbReference type="GO" id="GO:0003700">
    <property type="term" value="F:DNA-binding transcription factor activity"/>
    <property type="evidence" value="ECO:0007669"/>
    <property type="project" value="TreeGrafter"/>
</dbReference>
<dbReference type="PANTHER" id="PTHR33221">
    <property type="entry name" value="WINGED HELIX-TURN-HELIX TRANSCRIPTIONAL REGULATOR, RRF2 FAMILY"/>
    <property type="match status" value="1"/>
</dbReference>
<dbReference type="EMBL" id="WELI01000002">
    <property type="protein sequence ID" value="KAB7732033.1"/>
    <property type="molecule type" value="Genomic_DNA"/>
</dbReference>
<dbReference type="PROSITE" id="PS01332">
    <property type="entry name" value="HTH_RRF2_1"/>
    <property type="match status" value="1"/>
</dbReference>
<evidence type="ECO:0000313" key="2">
    <source>
        <dbReference type="EMBL" id="KAB7732033.1"/>
    </source>
</evidence>
<comment type="caution">
    <text evidence="2">The sequence shown here is derived from an EMBL/GenBank/DDBJ whole genome shotgun (WGS) entry which is preliminary data.</text>
</comment>
<dbReference type="Pfam" id="PF02082">
    <property type="entry name" value="Rrf2"/>
    <property type="match status" value="1"/>
</dbReference>
<accession>A0A7J5U2K8</accession>
<sequence>MISKKAKYAIKALKVLTEEYGKGPVLISYISAKENIPKKFLEAILLELRNHGILQSQKGKGGGYLLRVDPARVNLAQVLRVIDGPIAPTPCVSLNFYVKCDDCEDEVTCALKPIMERVRDANLGVYENTTLLSFQNPSMLETKEIPIGGAANDLTSEGEGAGRLTA</sequence>